<dbReference type="Pfam" id="PF04978">
    <property type="entry name" value="MST"/>
    <property type="match status" value="1"/>
</dbReference>
<dbReference type="Gene3D" id="1.20.120.450">
    <property type="entry name" value="dinb family like domain"/>
    <property type="match status" value="1"/>
</dbReference>
<dbReference type="InterPro" id="IPR004839">
    <property type="entry name" value="Aminotransferase_I/II_large"/>
</dbReference>
<keyword evidence="4" id="KW-0456">Lyase</keyword>
<comment type="cofactor">
    <cofactor evidence="1">
        <name>pyridoxal 5'-phosphate</name>
        <dbReference type="ChEBI" id="CHEBI:597326"/>
    </cofactor>
</comment>
<dbReference type="CDD" id="cd00609">
    <property type="entry name" value="AAT_like"/>
    <property type="match status" value="1"/>
</dbReference>
<proteinExistence type="inferred from homology"/>
<dbReference type="Proteomes" id="UP001056336">
    <property type="component" value="Chromosome"/>
</dbReference>
<gene>
    <name evidence="7" type="ORF">M6D93_06050</name>
</gene>
<evidence type="ECO:0000256" key="4">
    <source>
        <dbReference type="ARBA" id="ARBA00023239"/>
    </source>
</evidence>
<dbReference type="Gene3D" id="3.40.640.10">
    <property type="entry name" value="Type I PLP-dependent aspartate aminotransferase-like (Major domain)"/>
    <property type="match status" value="1"/>
</dbReference>
<dbReference type="SUPFAM" id="SSF53383">
    <property type="entry name" value="PLP-dependent transferases"/>
    <property type="match status" value="1"/>
</dbReference>
<organism evidence="7 8">
    <name type="scientific">Jatrophihabitans telluris</name>
    <dbReference type="NCBI Taxonomy" id="2038343"/>
    <lineage>
        <taxon>Bacteria</taxon>
        <taxon>Bacillati</taxon>
        <taxon>Actinomycetota</taxon>
        <taxon>Actinomycetes</taxon>
        <taxon>Jatrophihabitantales</taxon>
        <taxon>Jatrophihabitantaceae</taxon>
        <taxon>Jatrophihabitans</taxon>
    </lineage>
</organism>
<protein>
    <recommendedName>
        <fullName evidence="2">cysteine-S-conjugate beta-lyase</fullName>
        <ecNumber evidence="2">4.4.1.13</ecNumber>
    </recommendedName>
</protein>
<dbReference type="SUPFAM" id="SSF109854">
    <property type="entry name" value="DinB/YfiT-like putative metalloenzymes"/>
    <property type="match status" value="1"/>
</dbReference>
<accession>A0ABY4R324</accession>
<dbReference type="EMBL" id="CP097332">
    <property type="protein sequence ID" value="UQX89566.1"/>
    <property type="molecule type" value="Genomic_DNA"/>
</dbReference>
<keyword evidence="7" id="KW-0032">Aminotransferase</keyword>
<dbReference type="InterPro" id="IPR015421">
    <property type="entry name" value="PyrdxlP-dep_Trfase_major"/>
</dbReference>
<feature type="domain" description="Aminotransferase class I/classII large" evidence="6">
    <location>
        <begin position="210"/>
        <end position="545"/>
    </location>
</feature>
<dbReference type="RefSeq" id="WP_249773462.1">
    <property type="nucleotide sequence ID" value="NZ_CP097332.1"/>
</dbReference>
<dbReference type="PANTHER" id="PTHR43525">
    <property type="entry name" value="PROTEIN MALY"/>
    <property type="match status" value="1"/>
</dbReference>
<evidence type="ECO:0000259" key="6">
    <source>
        <dbReference type="Pfam" id="PF00155"/>
    </source>
</evidence>
<name>A0ABY4R324_9ACTN</name>
<dbReference type="InterPro" id="IPR034660">
    <property type="entry name" value="DinB/YfiT-like"/>
</dbReference>
<evidence type="ECO:0000256" key="3">
    <source>
        <dbReference type="ARBA" id="ARBA00022898"/>
    </source>
</evidence>
<evidence type="ECO:0000313" key="7">
    <source>
        <dbReference type="EMBL" id="UQX89566.1"/>
    </source>
</evidence>
<dbReference type="EC" id="4.4.1.13" evidence="2"/>
<dbReference type="PANTHER" id="PTHR43525:SF2">
    <property type="entry name" value="CYSTATHIONINE BETA-LYASE-RELATED"/>
    <property type="match status" value="1"/>
</dbReference>
<evidence type="ECO:0000256" key="1">
    <source>
        <dbReference type="ARBA" id="ARBA00001933"/>
    </source>
</evidence>
<dbReference type="Pfam" id="PF00155">
    <property type="entry name" value="Aminotran_1_2"/>
    <property type="match status" value="1"/>
</dbReference>
<dbReference type="InterPro" id="IPR015422">
    <property type="entry name" value="PyrdxlP-dep_Trfase_small"/>
</dbReference>
<dbReference type="GO" id="GO:0008483">
    <property type="term" value="F:transaminase activity"/>
    <property type="evidence" value="ECO:0007669"/>
    <property type="project" value="UniProtKB-KW"/>
</dbReference>
<comment type="similarity">
    <text evidence="5">Belongs to the class-II pyridoxal-phosphate-dependent aminotransferase family. MalY/PatB cystathionine beta-lyase subfamily.</text>
</comment>
<dbReference type="InterPro" id="IPR051798">
    <property type="entry name" value="Class-II_PLP-Dep_Aminotrans"/>
</dbReference>
<keyword evidence="7" id="KW-0808">Transferase</keyword>
<keyword evidence="7" id="KW-0560">Oxidoreductase</keyword>
<evidence type="ECO:0000256" key="2">
    <source>
        <dbReference type="ARBA" id="ARBA00012224"/>
    </source>
</evidence>
<reference evidence="7" key="2">
    <citation type="submission" date="2022-05" db="EMBL/GenBank/DDBJ databases">
        <authorList>
            <person name="Kim J.-S."/>
            <person name="Lee K."/>
            <person name="Suh M."/>
            <person name="Eom M."/>
            <person name="Kim J.-S."/>
            <person name="Kim D.-S."/>
            <person name="Ko S.-H."/>
            <person name="Shin Y."/>
            <person name="Lee J.-S."/>
        </authorList>
    </citation>
    <scope>NUCLEOTIDE SEQUENCE</scope>
    <source>
        <strain evidence="7">N237</strain>
    </source>
</reference>
<dbReference type="InterPro" id="IPR015424">
    <property type="entry name" value="PyrdxlP-dep_Trfase"/>
</dbReference>
<evidence type="ECO:0000313" key="8">
    <source>
        <dbReference type="Proteomes" id="UP001056336"/>
    </source>
</evidence>
<keyword evidence="8" id="KW-1185">Reference proteome</keyword>
<sequence length="557" mass="60802">MDDSAIAVRADDFGYFLERALDGMCRIVLELGDELANRSPALPGSNTPYALLTHCLAVIEYWAGHVVHGRASNRDREAEFHASGPVGPLLERAERSRERLRLDVAATRPGAALACPPSEWADGPEIPLDASTALLHLYEELAQHHGQLEIIRDALSAARRTSAPRTDTMPEPSTPFEPELAWLRRKHGVKWRRPGHELLPAWVADMDFAVCPPVLAAIEAELARGDLGYPDWPADPLAQPFAEHMDRRHGWSPDPGRVRSITDIIQGLQVCIELLTNAGDPVATIVPNYPPFLATISTMGRRLVGLPLASDGASWRLDTVAMEETLRSSKAKVLLLVNPHNPTGHIFDETELRAIAEIADRLDLIVISDEIHAELSFEPGRFRPFASLDEAVALRTITLTSATKAFNLAGLRTAVAHVGPVTLWRRWQAAPPDLYGAVNTLGVSATLAAWRSGDEWLTELLGQLRARRDRIDAWVRSTPGVQWIPPQATYLAWLRLAGLGEDPAVAVRAAGVELSRGLDFGAGGSGFARLNFATSQSVLDEILARVAHTLPDTPNPV</sequence>
<reference evidence="7" key="1">
    <citation type="journal article" date="2018" name="Int. J. Syst. Evol. Microbiol.">
        <title>Jatrophihabitans telluris sp. nov., isolated from sediment soil of lava forest wetlands and the emended description of the genus Jatrophihabitans.</title>
        <authorList>
            <person name="Lee K.C."/>
            <person name="Suh M.K."/>
            <person name="Eom M.K."/>
            <person name="Kim K.K."/>
            <person name="Kim J.S."/>
            <person name="Kim D.S."/>
            <person name="Ko S.H."/>
            <person name="Shin Y.K."/>
            <person name="Lee J.S."/>
        </authorList>
    </citation>
    <scope>NUCLEOTIDE SEQUENCE</scope>
    <source>
        <strain evidence="7">N237</strain>
    </source>
</reference>
<dbReference type="GO" id="GO:0016491">
    <property type="term" value="F:oxidoreductase activity"/>
    <property type="evidence" value="ECO:0007669"/>
    <property type="project" value="UniProtKB-KW"/>
</dbReference>
<dbReference type="Gene3D" id="3.90.1150.10">
    <property type="entry name" value="Aspartate Aminotransferase, domain 1"/>
    <property type="match status" value="1"/>
</dbReference>
<keyword evidence="3" id="KW-0663">Pyridoxal phosphate</keyword>
<dbReference type="InterPro" id="IPR007061">
    <property type="entry name" value="MST-like"/>
</dbReference>
<evidence type="ECO:0000256" key="5">
    <source>
        <dbReference type="ARBA" id="ARBA00037974"/>
    </source>
</evidence>